<keyword evidence="1" id="KW-0812">Transmembrane</keyword>
<dbReference type="Proteomes" id="UP000324595">
    <property type="component" value="Unassembled WGS sequence"/>
</dbReference>
<name>A0A5D3YN48_9BACT</name>
<dbReference type="PANTHER" id="PTHR37947">
    <property type="entry name" value="BLL2462 PROTEIN"/>
    <property type="match status" value="1"/>
</dbReference>
<evidence type="ECO:0008006" key="4">
    <source>
        <dbReference type="Google" id="ProtNLM"/>
    </source>
</evidence>
<dbReference type="AlphaFoldDB" id="A0A5D3YN48"/>
<proteinExistence type="predicted"/>
<protein>
    <recommendedName>
        <fullName evidence="4">von Willebrand factor type A domain-containing protein</fullName>
    </recommendedName>
</protein>
<feature type="transmembrane region" description="Helical" evidence="1">
    <location>
        <begin position="44"/>
        <end position="66"/>
    </location>
</feature>
<sequence>MDIIFQGFQSSLPLWCYVLILIVTLLLTWWSYKDITAIGDFYRNILILLRSGVFFILLLVLLNPFLKTESTYTERADILVVLDNSASTDINKNKYEGKKTYQKVLSTLNFRDSSSVDYHFFKIGIEATSTHLDSLTYDASQTDLSDAIRTINSTETNADAAILISDGIYTKGENPVFEAKESKNPIYTVGIGDTLSQKDIVVQSVSSPSTGYLNTEQSVSVNIKNNGFKGKPFQVQLQSGTDVLSQKTITPELTTGNREVSLALPLNTEGLQQFTVHVPKQQDEWTANNNMQRFSVDVQDARQQILSLAFEVHPDIRFWRSLLESDKNTDLTKRTWLGGNRFIEGNFTANSDSVDLLVFHGYPRSGIPTDIENKLSALAQQVPVIIATTPLFSAERFEEEITSLPVVVSGSWEPSSVRLSPRSQGISHPIMEIPDISYDRLPSLFAPIQNIDHAPGATTLLSSNFQGQDTDKPAMTVEERGNRRLALIGAYGWFRLPQQDNPGIRQFAENLLLNTVSWTAADPDNELLEVIPAQKTFSGSEDVVINAYLTNERGQVETDADINISVDSEDTEPRFYSMENNGSGRYKLNIGSLPQGIFSFEATAKKGSRQIATQKGEFAVAKSNAEFINTIRNDRVLQQIAAQTDGIYHPYDSLSGFWDTLNERGLLDKNEKISTSFYYLYRNIGWFLTVILLLSAEWVLRKYLSLP</sequence>
<keyword evidence="1" id="KW-1133">Transmembrane helix</keyword>
<feature type="transmembrane region" description="Helical" evidence="1">
    <location>
        <begin position="679"/>
        <end position="700"/>
    </location>
</feature>
<accession>A0A5D3YN48</accession>
<evidence type="ECO:0000313" key="3">
    <source>
        <dbReference type="Proteomes" id="UP000324595"/>
    </source>
</evidence>
<keyword evidence="1" id="KW-0472">Membrane</keyword>
<organism evidence="2 3">
    <name type="scientific">Fodinibius salinus</name>
    <dbReference type="NCBI Taxonomy" id="860790"/>
    <lineage>
        <taxon>Bacteria</taxon>
        <taxon>Pseudomonadati</taxon>
        <taxon>Balneolota</taxon>
        <taxon>Balneolia</taxon>
        <taxon>Balneolales</taxon>
        <taxon>Balneolaceae</taxon>
        <taxon>Fodinibius</taxon>
    </lineage>
</organism>
<evidence type="ECO:0000256" key="1">
    <source>
        <dbReference type="SAM" id="Phobius"/>
    </source>
</evidence>
<gene>
    <name evidence="2" type="ORF">LX73_0513</name>
</gene>
<evidence type="ECO:0000313" key="2">
    <source>
        <dbReference type="EMBL" id="TYP95217.1"/>
    </source>
</evidence>
<dbReference type="RefSeq" id="WP_170245559.1">
    <property type="nucleotide sequence ID" value="NZ_VNHY01000001.1"/>
</dbReference>
<comment type="caution">
    <text evidence="2">The sequence shown here is derived from an EMBL/GenBank/DDBJ whole genome shotgun (WGS) entry which is preliminary data.</text>
</comment>
<dbReference type="InterPro" id="IPR013783">
    <property type="entry name" value="Ig-like_fold"/>
</dbReference>
<keyword evidence="3" id="KW-1185">Reference proteome</keyword>
<dbReference type="InterPro" id="IPR036465">
    <property type="entry name" value="vWFA_dom_sf"/>
</dbReference>
<dbReference type="Gene3D" id="3.40.50.410">
    <property type="entry name" value="von Willebrand factor, type A domain"/>
    <property type="match status" value="1"/>
</dbReference>
<reference evidence="2 3" key="1">
    <citation type="submission" date="2019-07" db="EMBL/GenBank/DDBJ databases">
        <title>Genomic Encyclopedia of Archaeal and Bacterial Type Strains, Phase II (KMG-II): from individual species to whole genera.</title>
        <authorList>
            <person name="Goeker M."/>
        </authorList>
    </citation>
    <scope>NUCLEOTIDE SEQUENCE [LARGE SCALE GENOMIC DNA]</scope>
    <source>
        <strain evidence="2 3">DSM 21935</strain>
    </source>
</reference>
<dbReference type="EMBL" id="VNHY01000001">
    <property type="protein sequence ID" value="TYP95217.1"/>
    <property type="molecule type" value="Genomic_DNA"/>
</dbReference>
<dbReference type="PANTHER" id="PTHR37947:SF1">
    <property type="entry name" value="BLL2462 PROTEIN"/>
    <property type="match status" value="1"/>
</dbReference>
<feature type="transmembrane region" description="Helical" evidence="1">
    <location>
        <begin position="12"/>
        <end position="32"/>
    </location>
</feature>
<dbReference type="SUPFAM" id="SSF53300">
    <property type="entry name" value="vWA-like"/>
    <property type="match status" value="1"/>
</dbReference>
<dbReference type="Gene3D" id="2.60.40.10">
    <property type="entry name" value="Immunoglobulins"/>
    <property type="match status" value="1"/>
</dbReference>